<proteinExistence type="inferred from homology"/>
<feature type="transmembrane region" description="Helical" evidence="8">
    <location>
        <begin position="530"/>
        <end position="552"/>
    </location>
</feature>
<dbReference type="PANTHER" id="PTHR42810">
    <property type="entry name" value="PURINE PERMEASE C1399.01C-RELATED"/>
    <property type="match status" value="1"/>
</dbReference>
<evidence type="ECO:0000256" key="1">
    <source>
        <dbReference type="ARBA" id="ARBA00004141"/>
    </source>
</evidence>
<keyword evidence="4 8" id="KW-0812">Transmembrane</keyword>
<accession>A0A8T2R2X8</accession>
<reference evidence="9" key="1">
    <citation type="submission" date="2021-08" db="EMBL/GenBank/DDBJ databases">
        <title>WGS assembly of Ceratopteris richardii.</title>
        <authorList>
            <person name="Marchant D.B."/>
            <person name="Chen G."/>
            <person name="Jenkins J."/>
            <person name="Shu S."/>
            <person name="Leebens-Mack J."/>
            <person name="Grimwood J."/>
            <person name="Schmutz J."/>
            <person name="Soltis P."/>
            <person name="Soltis D."/>
            <person name="Chen Z.-H."/>
        </authorList>
    </citation>
    <scope>NUCLEOTIDE SEQUENCE</scope>
    <source>
        <strain evidence="9">Whitten #5841</strain>
        <tissue evidence="9">Leaf</tissue>
    </source>
</reference>
<dbReference type="EMBL" id="CM035435">
    <property type="protein sequence ID" value="KAH7289965.1"/>
    <property type="molecule type" value="Genomic_DNA"/>
</dbReference>
<comment type="caution">
    <text evidence="9">The sequence shown here is derived from an EMBL/GenBank/DDBJ whole genome shotgun (WGS) entry which is preliminary data.</text>
</comment>
<evidence type="ECO:0000256" key="8">
    <source>
        <dbReference type="SAM" id="Phobius"/>
    </source>
</evidence>
<keyword evidence="10" id="KW-1185">Reference proteome</keyword>
<feature type="compositionally biased region" description="Low complexity" evidence="7">
    <location>
        <begin position="42"/>
        <end position="58"/>
    </location>
</feature>
<feature type="transmembrane region" description="Helical" evidence="8">
    <location>
        <begin position="640"/>
        <end position="663"/>
    </location>
</feature>
<gene>
    <name evidence="9" type="ORF">KP509_30G026100</name>
</gene>
<dbReference type="AlphaFoldDB" id="A0A8T2R2X8"/>
<feature type="transmembrane region" description="Helical" evidence="8">
    <location>
        <begin position="224"/>
        <end position="245"/>
    </location>
</feature>
<dbReference type="Proteomes" id="UP000825935">
    <property type="component" value="Chromosome 30"/>
</dbReference>
<feature type="transmembrane region" description="Helical" evidence="8">
    <location>
        <begin position="558"/>
        <end position="578"/>
    </location>
</feature>
<evidence type="ECO:0000256" key="3">
    <source>
        <dbReference type="ARBA" id="ARBA00022448"/>
    </source>
</evidence>
<keyword evidence="6 8" id="KW-0472">Membrane</keyword>
<keyword evidence="5 8" id="KW-1133">Transmembrane helix</keyword>
<feature type="transmembrane region" description="Helical" evidence="8">
    <location>
        <begin position="164"/>
        <end position="183"/>
    </location>
</feature>
<feature type="transmembrane region" description="Helical" evidence="8">
    <location>
        <begin position="96"/>
        <end position="124"/>
    </location>
</feature>
<feature type="transmembrane region" description="Helical" evidence="8">
    <location>
        <begin position="590"/>
        <end position="609"/>
    </location>
</feature>
<organism evidence="9 10">
    <name type="scientific">Ceratopteris richardii</name>
    <name type="common">Triangle waterfern</name>
    <dbReference type="NCBI Taxonomy" id="49495"/>
    <lineage>
        <taxon>Eukaryota</taxon>
        <taxon>Viridiplantae</taxon>
        <taxon>Streptophyta</taxon>
        <taxon>Embryophyta</taxon>
        <taxon>Tracheophyta</taxon>
        <taxon>Polypodiopsida</taxon>
        <taxon>Polypodiidae</taxon>
        <taxon>Polypodiales</taxon>
        <taxon>Pteridineae</taxon>
        <taxon>Pteridaceae</taxon>
        <taxon>Parkerioideae</taxon>
        <taxon>Ceratopteris</taxon>
    </lineage>
</organism>
<evidence type="ECO:0000256" key="6">
    <source>
        <dbReference type="ARBA" id="ARBA00023136"/>
    </source>
</evidence>
<evidence type="ECO:0000313" key="10">
    <source>
        <dbReference type="Proteomes" id="UP000825935"/>
    </source>
</evidence>
<dbReference type="GO" id="GO:0042907">
    <property type="term" value="F:xanthine transmembrane transporter activity"/>
    <property type="evidence" value="ECO:0007669"/>
    <property type="project" value="TreeGrafter"/>
</dbReference>
<dbReference type="InterPro" id="IPR006043">
    <property type="entry name" value="NCS2"/>
</dbReference>
<comment type="similarity">
    <text evidence="2">Belongs to the nucleobase:cation symporter-2 (NCS2) (TC 2.A.40) family.</text>
</comment>
<sequence>MGKSSLGISSAVPASRMADHHPYTRVTSWSKMDRGDDEEALASPDASSATNPPASSPSSWRTAIFGHYDWSFLCMPRSPFQGPTKRPPFYSKDEKIPLFLALIMGLQHALAMVGGIITAPVIIAGSANFSSPKTEAYLVAAALIVTSLASFVQVYQFRVPFTKYVIGSGLLSVMGISFAYIPVAQHVLTSLQACSCNGVPCQVNGSCQQCAQPLEGQCRTGEEAYGAILGTILVVCWFQTAVSFLSPKTIRRIFPPVVTGTCLILVGVSLVATGFELWGGGQYCASQVLTTKVPCTGNGDVVLPFGSKYYIGLGFVVFLTFVLVEMFGSPFMKNTQVIIALLVSMIVAGLTHVTLCKDNCAPAVCSEPVCYEILPQGVHYNLSTNQIMGTPISRSPNSTFCTQPTCAAPVCSGSICTSFRYLTGKQIASADWVTFLWTQRFPLSFYGPAVLPLLVASIVAATECIGDVTATTEASGLPPYGVEYEQSIQGALLADGLNAFWAALGTTIPLTTYAQNNGVISLSRCASRRAGYACCFWLFVLGILAKFAAIFISIPNCILGALTACLVASVVVSGIHVLNSREGLTRRNRFIATLALGIGLGVNLVPTWVNIVGQSGYPNEGNFWPVDPDWSPGYRGFRDALVLFISNGFSVGGFTAFALNLILPYEESDDLNMHDIGVKGNLEVQRLKADE</sequence>
<comment type="subcellular location">
    <subcellularLocation>
        <location evidence="1">Membrane</location>
        <topology evidence="1">Multi-pass membrane protein</topology>
    </subcellularLocation>
</comment>
<evidence type="ECO:0000256" key="7">
    <source>
        <dbReference type="SAM" id="MobiDB-lite"/>
    </source>
</evidence>
<evidence type="ECO:0000256" key="4">
    <source>
        <dbReference type="ARBA" id="ARBA00022692"/>
    </source>
</evidence>
<feature type="region of interest" description="Disordered" evidence="7">
    <location>
        <begin position="26"/>
        <end position="58"/>
    </location>
</feature>
<protein>
    <submittedName>
        <fullName evidence="9">Uncharacterized protein</fullName>
    </submittedName>
</protein>
<dbReference type="GO" id="GO:0005886">
    <property type="term" value="C:plasma membrane"/>
    <property type="evidence" value="ECO:0007669"/>
    <property type="project" value="TreeGrafter"/>
</dbReference>
<name>A0A8T2R2X8_CERRI</name>
<evidence type="ECO:0000256" key="5">
    <source>
        <dbReference type="ARBA" id="ARBA00022989"/>
    </source>
</evidence>
<dbReference type="Pfam" id="PF00860">
    <property type="entry name" value="Xan_ur_permease"/>
    <property type="match status" value="1"/>
</dbReference>
<evidence type="ECO:0000313" key="9">
    <source>
        <dbReference type="EMBL" id="KAH7289965.1"/>
    </source>
</evidence>
<feature type="transmembrane region" description="Helical" evidence="8">
    <location>
        <begin position="257"/>
        <end position="278"/>
    </location>
</feature>
<dbReference type="OMA" id="HVAVMIV"/>
<dbReference type="OrthoDB" id="1641903at2759"/>
<keyword evidence="3" id="KW-0813">Transport</keyword>
<evidence type="ECO:0000256" key="2">
    <source>
        <dbReference type="ARBA" id="ARBA00008821"/>
    </source>
</evidence>
<feature type="transmembrane region" description="Helical" evidence="8">
    <location>
        <begin position="136"/>
        <end position="157"/>
    </location>
</feature>
<dbReference type="PANTHER" id="PTHR42810:SF2">
    <property type="entry name" value="PURINE PERMEASE C1399.01C-RELATED"/>
    <property type="match status" value="1"/>
</dbReference>
<feature type="transmembrane region" description="Helical" evidence="8">
    <location>
        <begin position="309"/>
        <end position="328"/>
    </location>
</feature>